<dbReference type="Proteomes" id="UP000238322">
    <property type="component" value="Unassembled WGS sequence"/>
</dbReference>
<dbReference type="EMBL" id="PUHY01000001">
    <property type="protein sequence ID" value="PQO40588.1"/>
    <property type="molecule type" value="Genomic_DNA"/>
</dbReference>
<accession>A0A2S8G821</accession>
<comment type="caution">
    <text evidence="1">The sequence shown here is derived from an EMBL/GenBank/DDBJ whole genome shotgun (WGS) entry which is preliminary data.</text>
</comment>
<protein>
    <submittedName>
        <fullName evidence="1">Uncharacterized protein</fullName>
    </submittedName>
</protein>
<reference evidence="1 2" key="1">
    <citation type="submission" date="2018-02" db="EMBL/GenBank/DDBJ databases">
        <title>Comparative genomes isolates from brazilian mangrove.</title>
        <authorList>
            <person name="Araujo J.E."/>
            <person name="Taketani R.G."/>
            <person name="Silva M.C.P."/>
            <person name="Loureco M.V."/>
            <person name="Andreote F.D."/>
        </authorList>
    </citation>
    <scope>NUCLEOTIDE SEQUENCE [LARGE SCALE GENOMIC DNA]</scope>
    <source>
        <strain evidence="1 2">Hex-1 MGV</strain>
    </source>
</reference>
<proteinExistence type="predicted"/>
<dbReference type="AlphaFoldDB" id="A0A2S8G821"/>
<organism evidence="1 2">
    <name type="scientific">Blastopirellula marina</name>
    <dbReference type="NCBI Taxonomy" id="124"/>
    <lineage>
        <taxon>Bacteria</taxon>
        <taxon>Pseudomonadati</taxon>
        <taxon>Planctomycetota</taxon>
        <taxon>Planctomycetia</taxon>
        <taxon>Pirellulales</taxon>
        <taxon>Pirellulaceae</taxon>
        <taxon>Blastopirellula</taxon>
    </lineage>
</organism>
<evidence type="ECO:0000313" key="1">
    <source>
        <dbReference type="EMBL" id="PQO40588.1"/>
    </source>
</evidence>
<name>A0A2S8G821_9BACT</name>
<gene>
    <name evidence="1" type="ORF">C5Y83_01275</name>
</gene>
<sequence>MIDLVLNHPLRTRIESSDAYQKATEGEGMAKLRMGIAMFEAGMEQPWQEAITSLTQGGMYVGYDSNTKGVVVLSKADSRETLDKFRAFVQVVGRVARKGGGEATEYGTYRKVVTLDVAPQVKMAFLENWLVVTNRPELGKQVIDNALDGAESSLAETLSFQEAKQNRAESQVWGYVNVETIRDAGIAERLYSGRTDNILAEVLFGGLLSNLQQTPYATASLNLQQDRVNLELATSNQMAWLEGRAYYFGESGKATAPQLLNPPGTIAAISAYRDLSQMWLRSGDLLTEKGSEDLAKADSTLTTFFSGKDFGEDILGAFASDVQLVVVAQDFEKIVPTPAIKLPAFAFQFELKDREATQGELRRVFQSFVGFVNIIGAMQGQPQLDLGSDTSDEAAQYYATFVPNADAPDDKSASVQYNFSPTLGFVNNRMIMASSLSLAKTLIDGKEADKAAFERPAIKANSLIHINAKQIATALEPNREYLIAQNMLEKGHDHEAAEAEIGVLFEIIELVRDVSVSLENSESELKLNTQLRLNLEAKE</sequence>
<evidence type="ECO:0000313" key="2">
    <source>
        <dbReference type="Proteomes" id="UP000238322"/>
    </source>
</evidence>